<dbReference type="AlphaFoldDB" id="A0A7H9B1T6"/>
<organism evidence="2 3">
    <name type="scientific">Zygotorulaspora mrakii</name>
    <name type="common">Zygosaccharomyces mrakii</name>
    <dbReference type="NCBI Taxonomy" id="42260"/>
    <lineage>
        <taxon>Eukaryota</taxon>
        <taxon>Fungi</taxon>
        <taxon>Dikarya</taxon>
        <taxon>Ascomycota</taxon>
        <taxon>Saccharomycotina</taxon>
        <taxon>Saccharomycetes</taxon>
        <taxon>Saccharomycetales</taxon>
        <taxon>Saccharomycetaceae</taxon>
        <taxon>Zygotorulaspora</taxon>
    </lineage>
</organism>
<dbReference type="Proteomes" id="UP000509704">
    <property type="component" value="Chromosome 4"/>
</dbReference>
<feature type="coiled-coil region" evidence="1">
    <location>
        <begin position="191"/>
        <end position="225"/>
    </location>
</feature>
<dbReference type="GeneID" id="59236120"/>
<proteinExistence type="predicted"/>
<dbReference type="RefSeq" id="XP_037144124.1">
    <property type="nucleotide sequence ID" value="XM_037288229.1"/>
</dbReference>
<name>A0A7H9B1T6_ZYGMR</name>
<gene>
    <name evidence="2" type="ORF">HG535_0D01040</name>
</gene>
<protein>
    <submittedName>
        <fullName evidence="2">Uncharacterized protein</fullName>
    </submittedName>
</protein>
<dbReference type="KEGG" id="zmk:HG535_0D01040"/>
<keyword evidence="1" id="KW-0175">Coiled coil</keyword>
<dbReference type="OrthoDB" id="3981131at2759"/>
<evidence type="ECO:0000313" key="3">
    <source>
        <dbReference type="Proteomes" id="UP000509704"/>
    </source>
</evidence>
<accession>A0A7H9B1T6</accession>
<reference evidence="2 3" key="1">
    <citation type="submission" date="2020-07" db="EMBL/GenBank/DDBJ databases">
        <title>The yeast mating-type switching endonuclease HO is a domesticated member of an unorthodox homing genetic element family.</title>
        <authorList>
            <person name="Coughlan A.Y."/>
            <person name="Lombardi L."/>
            <person name="Braun-Galleani S."/>
            <person name="Martos A.R."/>
            <person name="Galeote V."/>
            <person name="Bigey F."/>
            <person name="Dequin S."/>
            <person name="Byrne K.P."/>
            <person name="Wolfe K.H."/>
        </authorList>
    </citation>
    <scope>NUCLEOTIDE SEQUENCE [LARGE SCALE GENOMIC DNA]</scope>
    <source>
        <strain evidence="2 3">NRRL Y-6702</strain>
    </source>
</reference>
<evidence type="ECO:0000256" key="1">
    <source>
        <dbReference type="SAM" id="Coils"/>
    </source>
</evidence>
<keyword evidence="3" id="KW-1185">Reference proteome</keyword>
<sequence>MVDTIVDEKPLTAKDSRAFIDNSEHGGADNDCDAKNDKLRVAILRARRLIHELSSHVMRSPMEETKFPLANKHSEVTCYDHNSHLNETTQFKDRLPTKEDILNVSTPERAAIFPESIGISGHDIISDKDVLITVSSLVNALDDSLRQIQQLKFKNMLIESNSNNIQSTFEVEENLRKQQFERMKCQLLLDKQELIETLHFKEGKIAKYKNRIVEKNRLINKLMRTLNENSIHDNLKFGDFESSRKSSMSSANRSISKDKTYDMLKTLGLLASQVLNDEIDEDSNQTIQQPSEITGGDCNATEIDITSNSISRVEKDIQLPTIEFLADSKSVSGTPIEKSVLNDSSSPHIELPKMKNFSTVDGTVKDIN</sequence>
<dbReference type="EMBL" id="CP058607">
    <property type="protein sequence ID" value="QLG72396.1"/>
    <property type="molecule type" value="Genomic_DNA"/>
</dbReference>
<evidence type="ECO:0000313" key="2">
    <source>
        <dbReference type="EMBL" id="QLG72396.1"/>
    </source>
</evidence>